<gene>
    <name evidence="3" type="ORF">DT603_10765</name>
</gene>
<protein>
    <submittedName>
        <fullName evidence="3">Nuclear transport factor 2 family protein</fullName>
    </submittedName>
</protein>
<dbReference type="InterPro" id="IPR032710">
    <property type="entry name" value="NTF2-like_dom_sf"/>
</dbReference>
<dbReference type="Proteomes" id="UP001429354">
    <property type="component" value="Unassembled WGS sequence"/>
</dbReference>
<feature type="compositionally biased region" description="Low complexity" evidence="1">
    <location>
        <begin position="46"/>
        <end position="60"/>
    </location>
</feature>
<keyword evidence="4" id="KW-1185">Reference proteome</keyword>
<proteinExistence type="predicted"/>
<dbReference type="Gene3D" id="3.10.450.50">
    <property type="match status" value="1"/>
</dbReference>
<reference evidence="3 4" key="1">
    <citation type="submission" date="2018-07" db="EMBL/GenBank/DDBJ databases">
        <title>Whole genome Sequencing of Pseudoxanthomonas gei KCTC 32298 (T).</title>
        <authorList>
            <person name="Kumar S."/>
            <person name="Bansal K."/>
            <person name="Kaur A."/>
            <person name="Patil P."/>
            <person name="Sharma S."/>
            <person name="Patil P.B."/>
        </authorList>
    </citation>
    <scope>NUCLEOTIDE SEQUENCE [LARGE SCALE GENOMIC DNA]</scope>
    <source>
        <strain evidence="3 4">KCTC 32298</strain>
    </source>
</reference>
<dbReference type="SUPFAM" id="SSF54427">
    <property type="entry name" value="NTF2-like"/>
    <property type="match status" value="1"/>
</dbReference>
<accession>A0ABX0AJB6</accession>
<evidence type="ECO:0000259" key="2">
    <source>
        <dbReference type="Pfam" id="PF14534"/>
    </source>
</evidence>
<comment type="caution">
    <text evidence="3">The sequence shown here is derived from an EMBL/GenBank/DDBJ whole genome shotgun (WGS) entry which is preliminary data.</text>
</comment>
<organism evidence="3 4">
    <name type="scientific">Pseudoxanthomonas gei</name>
    <dbReference type="NCBI Taxonomy" id="1383030"/>
    <lineage>
        <taxon>Bacteria</taxon>
        <taxon>Pseudomonadati</taxon>
        <taxon>Pseudomonadota</taxon>
        <taxon>Gammaproteobacteria</taxon>
        <taxon>Lysobacterales</taxon>
        <taxon>Lysobacteraceae</taxon>
        <taxon>Pseudoxanthomonas</taxon>
    </lineage>
</organism>
<dbReference type="Pfam" id="PF14534">
    <property type="entry name" value="DUF4440"/>
    <property type="match status" value="1"/>
</dbReference>
<feature type="domain" description="DUF4440" evidence="2">
    <location>
        <begin position="78"/>
        <end position="184"/>
    </location>
</feature>
<evidence type="ECO:0000313" key="3">
    <source>
        <dbReference type="EMBL" id="NDK39323.1"/>
    </source>
</evidence>
<sequence length="214" mass="22663">MLVCWNAASLAEFRESRMTHFRCIALSIALAMPSLVAIASGHEELASGPAAPGASEPGASDTATGDPAAQASRCQVWQRELDFARSVASHDRAAFAALVHPRAAFGVSRKPTLGREAIVAEWQGIIDGSALKLEWYPDVVTVGGDGDTAYSSGPALYQDPKTGAYRHGRFGSVWQRDTDGAWRVIFDDGLKPQPADAAAVQAFHNGRRGDCPAG</sequence>
<evidence type="ECO:0000256" key="1">
    <source>
        <dbReference type="SAM" id="MobiDB-lite"/>
    </source>
</evidence>
<feature type="region of interest" description="Disordered" evidence="1">
    <location>
        <begin position="46"/>
        <end position="71"/>
    </location>
</feature>
<evidence type="ECO:0000313" key="4">
    <source>
        <dbReference type="Proteomes" id="UP001429354"/>
    </source>
</evidence>
<dbReference type="EMBL" id="QOVG01000006">
    <property type="protein sequence ID" value="NDK39323.1"/>
    <property type="molecule type" value="Genomic_DNA"/>
</dbReference>
<name>A0ABX0AJB6_9GAMM</name>
<dbReference type="InterPro" id="IPR027843">
    <property type="entry name" value="DUF4440"/>
</dbReference>